<evidence type="ECO:0000256" key="1">
    <source>
        <dbReference type="SAM" id="MobiDB-lite"/>
    </source>
</evidence>
<gene>
    <name evidence="3" type="ORF">PSTG_17215</name>
</gene>
<dbReference type="InterPro" id="IPR000467">
    <property type="entry name" value="G_patch_dom"/>
</dbReference>
<dbReference type="AlphaFoldDB" id="A0A0L0UQT7"/>
<dbReference type="InterPro" id="IPR039249">
    <property type="entry name" value="GPATCH11"/>
</dbReference>
<dbReference type="InterPro" id="IPR025239">
    <property type="entry name" value="DUF4187"/>
</dbReference>
<dbReference type="SMART" id="SM01173">
    <property type="entry name" value="DUF4187"/>
    <property type="match status" value="1"/>
</dbReference>
<keyword evidence="4" id="KW-1185">Reference proteome</keyword>
<comment type="caution">
    <text evidence="3">The sequence shown here is derived from an EMBL/GenBank/DDBJ whole genome shotgun (WGS) entry which is preliminary data.</text>
</comment>
<dbReference type="PANTHER" id="PTHR21032">
    <property type="entry name" value="G PATCH DOMAIN-CONTAINING PROTEIN 11"/>
    <property type="match status" value="1"/>
</dbReference>
<dbReference type="GO" id="GO:0000776">
    <property type="term" value="C:kinetochore"/>
    <property type="evidence" value="ECO:0007669"/>
    <property type="project" value="TreeGrafter"/>
</dbReference>
<reference evidence="4" key="1">
    <citation type="submission" date="2014-03" db="EMBL/GenBank/DDBJ databases">
        <title>The Genome Sequence of Puccinia striiformis f. sp. tritici PST-78.</title>
        <authorList>
            <consortium name="The Broad Institute Genome Sequencing Platform"/>
            <person name="Cuomo C."/>
            <person name="Hulbert S."/>
            <person name="Chen X."/>
            <person name="Walker B."/>
            <person name="Young S.K."/>
            <person name="Zeng Q."/>
            <person name="Gargeya S."/>
            <person name="Fitzgerald M."/>
            <person name="Haas B."/>
            <person name="Abouelleil A."/>
            <person name="Alvarado L."/>
            <person name="Arachchi H.M."/>
            <person name="Berlin A.M."/>
            <person name="Chapman S.B."/>
            <person name="Goldberg J."/>
            <person name="Griggs A."/>
            <person name="Gujja S."/>
            <person name="Hansen M."/>
            <person name="Howarth C."/>
            <person name="Imamovic A."/>
            <person name="Larimer J."/>
            <person name="McCowan C."/>
            <person name="Montmayeur A."/>
            <person name="Murphy C."/>
            <person name="Neiman D."/>
            <person name="Pearson M."/>
            <person name="Priest M."/>
            <person name="Roberts A."/>
            <person name="Saif S."/>
            <person name="Shea T."/>
            <person name="Sisk P."/>
            <person name="Sykes S."/>
            <person name="Wortman J."/>
            <person name="Nusbaum C."/>
            <person name="Birren B."/>
        </authorList>
    </citation>
    <scope>NUCLEOTIDE SEQUENCE [LARGE SCALE GENOMIC DNA]</scope>
    <source>
        <strain evidence="4">race PST-78</strain>
    </source>
</reference>
<accession>A0A0L0UQT7</accession>
<dbReference type="OrthoDB" id="786951at2759"/>
<protein>
    <recommendedName>
        <fullName evidence="2">G-patch domain-containing protein</fullName>
    </recommendedName>
</protein>
<name>A0A0L0UQT7_9BASI</name>
<proteinExistence type="predicted"/>
<evidence type="ECO:0000313" key="4">
    <source>
        <dbReference type="Proteomes" id="UP000054564"/>
    </source>
</evidence>
<organism evidence="3 4">
    <name type="scientific">Puccinia striiformis f. sp. tritici PST-78</name>
    <dbReference type="NCBI Taxonomy" id="1165861"/>
    <lineage>
        <taxon>Eukaryota</taxon>
        <taxon>Fungi</taxon>
        <taxon>Dikarya</taxon>
        <taxon>Basidiomycota</taxon>
        <taxon>Pucciniomycotina</taxon>
        <taxon>Pucciniomycetes</taxon>
        <taxon>Pucciniales</taxon>
        <taxon>Pucciniaceae</taxon>
        <taxon>Puccinia</taxon>
    </lineage>
</organism>
<dbReference type="PROSITE" id="PS50174">
    <property type="entry name" value="G_PATCH"/>
    <property type="match status" value="1"/>
</dbReference>
<evidence type="ECO:0000313" key="3">
    <source>
        <dbReference type="EMBL" id="KNE89330.1"/>
    </source>
</evidence>
<evidence type="ECO:0000259" key="2">
    <source>
        <dbReference type="PROSITE" id="PS50174"/>
    </source>
</evidence>
<feature type="compositionally biased region" description="Polar residues" evidence="1">
    <location>
        <begin position="45"/>
        <end position="55"/>
    </location>
</feature>
<dbReference type="Proteomes" id="UP000054564">
    <property type="component" value="Unassembled WGS sequence"/>
</dbReference>
<dbReference type="SMART" id="SM00443">
    <property type="entry name" value="G_patch"/>
    <property type="match status" value="1"/>
</dbReference>
<feature type="compositionally biased region" description="Basic and acidic residues" evidence="1">
    <location>
        <begin position="77"/>
        <end position="88"/>
    </location>
</feature>
<feature type="region of interest" description="Disordered" evidence="1">
    <location>
        <begin position="1"/>
        <end position="109"/>
    </location>
</feature>
<dbReference type="EMBL" id="AJIL01000397">
    <property type="protein sequence ID" value="KNE89330.1"/>
    <property type="molecule type" value="Genomic_DNA"/>
</dbReference>
<dbReference type="Pfam" id="PF13821">
    <property type="entry name" value="DUF4187"/>
    <property type="match status" value="1"/>
</dbReference>
<feature type="compositionally biased region" description="Polar residues" evidence="1">
    <location>
        <begin position="1"/>
        <end position="15"/>
    </location>
</feature>
<dbReference type="GO" id="GO:0003676">
    <property type="term" value="F:nucleic acid binding"/>
    <property type="evidence" value="ECO:0007669"/>
    <property type="project" value="InterPro"/>
</dbReference>
<dbReference type="Pfam" id="PF01585">
    <property type="entry name" value="G-patch"/>
    <property type="match status" value="1"/>
</dbReference>
<feature type="domain" description="G-patch" evidence="2">
    <location>
        <begin position="108"/>
        <end position="155"/>
    </location>
</feature>
<sequence>MKTTKPNKNQTSNLNELKLSTLKNDQEQEEEKEDDFMSDKFLKQITESPSENNKTYTEKRKRRLIEASTTQQKRSRAQREIEAREEGLSRNLIQSTSEHQEENAPPESHSKAFQMMLKMGFQPGSSLGVSASSSSKEPINIVTRSGRAGIGISPKPVSAAKLPRLLFGPEGKLKLTEEESAQREAFLSSSRSRFDGRKVDAILGRACRTCEELDRRRGLDSNIFWIKTSQEEKEPRLTALDRLISNDRQNDPDNLILDDDDDDEEQQNWMALEPSTRLSCTLGYLREEYFYCIWCGCQYDTLEELNTECPGEEEDDH</sequence>
<dbReference type="PANTHER" id="PTHR21032:SF0">
    <property type="entry name" value="G PATCH DOMAIN-CONTAINING PROTEIN 11"/>
    <property type="match status" value="1"/>
</dbReference>